<reference evidence="1 2" key="1">
    <citation type="submission" date="2024-04" db="EMBL/GenBank/DDBJ databases">
        <title>Tritrichomonas musculus Genome.</title>
        <authorList>
            <person name="Alves-Ferreira E."/>
            <person name="Grigg M."/>
            <person name="Lorenzi H."/>
            <person name="Galac M."/>
        </authorList>
    </citation>
    <scope>NUCLEOTIDE SEQUENCE [LARGE SCALE GENOMIC DNA]</scope>
    <source>
        <strain evidence="1 2">EAF2021</strain>
    </source>
</reference>
<sequence>MSKFGPNYKSMATLQDYRFITNQFLLKPLQKCVSKYYDDMNNNTVLLRFNYFCPVVNITNLQHVNVYVPITPIKDIFACGCIVTRVHFPKVKTLDDLLKSFISNENIKFDIEKTWSFFFKNEKEQLIKYLFIITYFYENKSSQGDDIGPNDRIFNISAPKYEMEGLYTAFQKENQFDLAEIIVMKNKKAQVDGEISIENHKKNIFQKIFCTKNKNHKKYVKLN</sequence>
<comment type="caution">
    <text evidence="1">The sequence shown here is derived from an EMBL/GenBank/DDBJ whole genome shotgun (WGS) entry which is preliminary data.</text>
</comment>
<evidence type="ECO:0000313" key="2">
    <source>
        <dbReference type="Proteomes" id="UP001470230"/>
    </source>
</evidence>
<dbReference type="EMBL" id="JAPFFF010000036">
    <property type="protein sequence ID" value="KAK8843180.1"/>
    <property type="molecule type" value="Genomic_DNA"/>
</dbReference>
<name>A0ABR2HAB0_9EUKA</name>
<organism evidence="1 2">
    <name type="scientific">Tritrichomonas musculus</name>
    <dbReference type="NCBI Taxonomy" id="1915356"/>
    <lineage>
        <taxon>Eukaryota</taxon>
        <taxon>Metamonada</taxon>
        <taxon>Parabasalia</taxon>
        <taxon>Tritrichomonadida</taxon>
        <taxon>Tritrichomonadidae</taxon>
        <taxon>Tritrichomonas</taxon>
    </lineage>
</organism>
<protein>
    <submittedName>
        <fullName evidence="1">Uncharacterized protein</fullName>
    </submittedName>
</protein>
<gene>
    <name evidence="1" type="ORF">M9Y10_025377</name>
</gene>
<dbReference type="Proteomes" id="UP001470230">
    <property type="component" value="Unassembled WGS sequence"/>
</dbReference>
<keyword evidence="2" id="KW-1185">Reference proteome</keyword>
<accession>A0ABR2HAB0</accession>
<proteinExistence type="predicted"/>
<evidence type="ECO:0000313" key="1">
    <source>
        <dbReference type="EMBL" id="KAK8843180.1"/>
    </source>
</evidence>